<dbReference type="RefSeq" id="WP_012162385.1">
    <property type="nucleotide sequence ID" value="NC_009925.1"/>
</dbReference>
<evidence type="ECO:0000256" key="1">
    <source>
        <dbReference type="SAM" id="Phobius"/>
    </source>
</evidence>
<organism evidence="2 3">
    <name type="scientific">Acaryochloris marina (strain MBIC 11017)</name>
    <dbReference type="NCBI Taxonomy" id="329726"/>
    <lineage>
        <taxon>Bacteria</taxon>
        <taxon>Bacillati</taxon>
        <taxon>Cyanobacteriota</taxon>
        <taxon>Cyanophyceae</taxon>
        <taxon>Acaryochloridales</taxon>
        <taxon>Acaryochloridaceae</taxon>
        <taxon>Acaryochloris</taxon>
    </lineage>
</organism>
<evidence type="ECO:0008006" key="4">
    <source>
        <dbReference type="Google" id="ProtNLM"/>
    </source>
</evidence>
<gene>
    <name evidence="2" type="ordered locus">AM1_1862</name>
</gene>
<keyword evidence="1" id="KW-1133">Transmembrane helix</keyword>
<keyword evidence="1" id="KW-0472">Membrane</keyword>
<dbReference type="Proteomes" id="UP000000268">
    <property type="component" value="Chromosome"/>
</dbReference>
<keyword evidence="1" id="KW-0812">Transmembrane</keyword>
<dbReference type="eggNOG" id="ENOG502ZBJ3">
    <property type="taxonomic scope" value="Bacteria"/>
</dbReference>
<name>B0CDF7_ACAM1</name>
<dbReference type="HOGENOM" id="CLU_071178_3_0_3"/>
<protein>
    <recommendedName>
        <fullName evidence="4">DUF2854 domain-containing protein</fullName>
    </recommendedName>
</protein>
<dbReference type="Pfam" id="PF11016">
    <property type="entry name" value="DUF2854"/>
    <property type="match status" value="1"/>
</dbReference>
<proteinExistence type="predicted"/>
<evidence type="ECO:0000313" key="3">
    <source>
        <dbReference type="Proteomes" id="UP000000268"/>
    </source>
</evidence>
<feature type="transmembrane region" description="Helical" evidence="1">
    <location>
        <begin position="33"/>
        <end position="51"/>
    </location>
</feature>
<dbReference type="KEGG" id="amr:AM1_1862"/>
<keyword evidence="3" id="KW-1185">Reference proteome</keyword>
<reference evidence="2 3" key="1">
    <citation type="journal article" date="2008" name="Proc. Natl. Acad. Sci. U.S.A.">
        <title>Niche adaptation and genome expansion in the chlorophyll d-producing cyanobacterium Acaryochloris marina.</title>
        <authorList>
            <person name="Swingley W.D."/>
            <person name="Chen M."/>
            <person name="Cheung P.C."/>
            <person name="Conrad A.L."/>
            <person name="Dejesa L.C."/>
            <person name="Hao J."/>
            <person name="Honchak B.M."/>
            <person name="Karbach L.E."/>
            <person name="Kurdoglu A."/>
            <person name="Lahiri S."/>
            <person name="Mastrian S.D."/>
            <person name="Miyashita H."/>
            <person name="Page L."/>
            <person name="Ramakrishna P."/>
            <person name="Satoh S."/>
            <person name="Sattley W.M."/>
            <person name="Shimada Y."/>
            <person name="Taylor H.L."/>
            <person name="Tomo T."/>
            <person name="Tsuchiya T."/>
            <person name="Wang Z.T."/>
            <person name="Raymond J."/>
            <person name="Mimuro M."/>
            <person name="Blankenship R.E."/>
            <person name="Touchman J.W."/>
        </authorList>
    </citation>
    <scope>NUCLEOTIDE SEQUENCE [LARGE SCALE GENOMIC DNA]</scope>
    <source>
        <strain evidence="3">MBIC 11017</strain>
    </source>
</reference>
<dbReference type="InterPro" id="IPR021275">
    <property type="entry name" value="DUF2854"/>
</dbReference>
<dbReference type="STRING" id="329726.AM1_1862"/>
<feature type="transmembrane region" description="Helical" evidence="1">
    <location>
        <begin position="7"/>
        <end position="27"/>
    </location>
</feature>
<accession>B0CDF7</accession>
<evidence type="ECO:0000313" key="2">
    <source>
        <dbReference type="EMBL" id="ABW26882.1"/>
    </source>
</evidence>
<dbReference type="EMBL" id="CP000828">
    <property type="protein sequence ID" value="ABW26882.1"/>
    <property type="molecule type" value="Genomic_DNA"/>
</dbReference>
<dbReference type="PANTHER" id="PTHR35551:SF1">
    <property type="entry name" value="ACCLIMATION OF PHOTOSYNTHESIS TO ENVIRONMENT"/>
    <property type="match status" value="1"/>
</dbReference>
<sequence length="183" mass="20176">MLRRTSVATIGLIIGTILSVVGMAGYINNETTLNVITFFVGVPVLVGALALKAAELEPVFLKEEPSDEMLALRDAQATPTLKQVVQDVTRYRYGQTVHLDIALDRLGLKPSFVDECPVLVGIREANTEGAYTLVLEFETPYVPFENWKKKEDRFASFFGPGIYALVEEPSKDRVDISLIVKAA</sequence>
<dbReference type="AlphaFoldDB" id="B0CDF7"/>
<dbReference type="OrthoDB" id="542452at2"/>
<dbReference type="PANTHER" id="PTHR35551">
    <property type="match status" value="1"/>
</dbReference>